<evidence type="ECO:0000256" key="1">
    <source>
        <dbReference type="SAM" id="MobiDB-lite"/>
    </source>
</evidence>
<feature type="region of interest" description="Disordered" evidence="1">
    <location>
        <begin position="296"/>
        <end position="333"/>
    </location>
</feature>
<organism evidence="2 3">
    <name type="scientific">Candidatus Doudnabacteria bacterium RIFCSPHIGHO2_01_FULL_41_86</name>
    <dbReference type="NCBI Taxonomy" id="1817821"/>
    <lineage>
        <taxon>Bacteria</taxon>
        <taxon>Candidatus Doudnaibacteriota</taxon>
    </lineage>
</organism>
<evidence type="ECO:0000313" key="3">
    <source>
        <dbReference type="Proteomes" id="UP000177610"/>
    </source>
</evidence>
<dbReference type="STRING" id="1817821.A2717_02725"/>
<protein>
    <submittedName>
        <fullName evidence="2">Uncharacterized protein</fullName>
    </submittedName>
</protein>
<gene>
    <name evidence="2" type="ORF">A2717_02725</name>
</gene>
<evidence type="ECO:0000313" key="2">
    <source>
        <dbReference type="EMBL" id="OGE74424.1"/>
    </source>
</evidence>
<sequence length="521" mass="53281">MTNDYNMYYNINIINKENMKKFAILGGLFLVAGVALAAVSVSVGPTSLVTSATAVAADSEKAVIEFTFTADAAETLSSVAVTVDSATAVSADLANVSVFMDDGDGSFDSGDMLAGSNTTVNIGSVTTVTTASNNAAGKFFVVLKTAATGWASPDSVTVTLATDGIVTSANSPTVVAVTTAAINADSAGPVLTTAVAQNTGGTAALEAGDRVLLTFGEATNKATIDAANIDTVLVLNNTHSWKDGAGALGSATWNTAGTELVIVLSAGTSVPTVAVGDTVTVTGSVIKDAANNNATGDPAITGDFGGTVVTPPSDDDDEDGDEEEEETGKNCGQGIRNGRLYKIGDSPTVYLAAACRLKPFRGAAVFHARGHKFQNITVLASAPTGIPVTDLPALPAGGTLVQGTDATVWFVTNKGKKKGFTSENAFRRLGFAFGQVKKISDSDLGTMSTDAAITENDSHPDGSIIKCGNSAAVFEVKNNTRFPFPSASVFEERGHSFSHLVVVDCGRFAYVIGLPISNVNQ</sequence>
<reference evidence="2 3" key="1">
    <citation type="journal article" date="2016" name="Nat. Commun.">
        <title>Thousands of microbial genomes shed light on interconnected biogeochemical processes in an aquifer system.</title>
        <authorList>
            <person name="Anantharaman K."/>
            <person name="Brown C.T."/>
            <person name="Hug L.A."/>
            <person name="Sharon I."/>
            <person name="Castelle C.J."/>
            <person name="Probst A.J."/>
            <person name="Thomas B.C."/>
            <person name="Singh A."/>
            <person name="Wilkins M.J."/>
            <person name="Karaoz U."/>
            <person name="Brodie E.L."/>
            <person name="Williams K.H."/>
            <person name="Hubbard S.S."/>
            <person name="Banfield J.F."/>
        </authorList>
    </citation>
    <scope>NUCLEOTIDE SEQUENCE [LARGE SCALE GENOMIC DNA]</scope>
</reference>
<accession>A0A1F5NA00</accession>
<feature type="compositionally biased region" description="Acidic residues" evidence="1">
    <location>
        <begin position="313"/>
        <end position="326"/>
    </location>
</feature>
<comment type="caution">
    <text evidence="2">The sequence shown here is derived from an EMBL/GenBank/DDBJ whole genome shotgun (WGS) entry which is preliminary data.</text>
</comment>
<dbReference type="EMBL" id="MFEH01000001">
    <property type="protein sequence ID" value="OGE74424.1"/>
    <property type="molecule type" value="Genomic_DNA"/>
</dbReference>
<proteinExistence type="predicted"/>
<name>A0A1F5NA00_9BACT</name>
<dbReference type="AlphaFoldDB" id="A0A1F5NA00"/>
<dbReference type="Proteomes" id="UP000177610">
    <property type="component" value="Unassembled WGS sequence"/>
</dbReference>